<dbReference type="RefSeq" id="WP_109564104.1">
    <property type="nucleotide sequence ID" value="NZ_QGDJ01000003.1"/>
</dbReference>
<accession>A0A2Y9AKQ0</accession>
<keyword evidence="4" id="KW-1185">Reference proteome</keyword>
<evidence type="ECO:0000256" key="1">
    <source>
        <dbReference type="SAM" id="SignalP"/>
    </source>
</evidence>
<evidence type="ECO:0008006" key="6">
    <source>
        <dbReference type="Google" id="ProtNLM"/>
    </source>
</evidence>
<reference evidence="2 4" key="3">
    <citation type="submission" date="2018-03" db="EMBL/GenBank/DDBJ databases">
        <title>Genomic Encyclopedia of Archaeal and Bacterial Type Strains, Phase II (KMG-II): from individual species to whole genera.</title>
        <authorList>
            <person name="Goeker M."/>
        </authorList>
    </citation>
    <scope>NUCLEOTIDE SEQUENCE [LARGE SCALE GENOMIC DNA]</scope>
    <source>
        <strain evidence="2 4">DSM 25227</strain>
    </source>
</reference>
<gene>
    <name evidence="2" type="ORF">BCF38_103349</name>
    <name evidence="3" type="ORF">SAMN05421539_103349</name>
</gene>
<evidence type="ECO:0000313" key="5">
    <source>
        <dbReference type="Proteomes" id="UP000251571"/>
    </source>
</evidence>
<feature type="signal peptide" evidence="1">
    <location>
        <begin position="1"/>
        <end position="27"/>
    </location>
</feature>
<dbReference type="AlphaFoldDB" id="A0A2Y9AKQ0"/>
<keyword evidence="1" id="KW-0732">Signal</keyword>
<dbReference type="EMBL" id="UETC01000003">
    <property type="protein sequence ID" value="SSA44626.1"/>
    <property type="molecule type" value="Genomic_DNA"/>
</dbReference>
<dbReference type="Proteomes" id="UP000245839">
    <property type="component" value="Unassembled WGS sequence"/>
</dbReference>
<sequence>MTVRPLPLLALPLLMACVAEEPAPAPAAPAPLDPVLGPIALAEQGCLRAVATAAGSSEVTVINSDFSEAGTVFQIGVGLVQSPWRCIGYSDGSTTDVRPLA</sequence>
<dbReference type="Proteomes" id="UP000251571">
    <property type="component" value="Unassembled WGS sequence"/>
</dbReference>
<feature type="chain" id="PRO_5044071885" description="Lipoprotein" evidence="1">
    <location>
        <begin position="28"/>
        <end position="101"/>
    </location>
</feature>
<proteinExistence type="predicted"/>
<dbReference type="EMBL" id="QGDJ01000003">
    <property type="protein sequence ID" value="PWJ20530.1"/>
    <property type="molecule type" value="Genomic_DNA"/>
</dbReference>
<reference evidence="3" key="2">
    <citation type="submission" date="2016-10" db="EMBL/GenBank/DDBJ databases">
        <authorList>
            <person name="Cai Z."/>
        </authorList>
    </citation>
    <scope>NUCLEOTIDE SEQUENCE [LARGE SCALE GENOMIC DNA]</scope>
    <source>
        <strain evidence="3">DSM 25227</strain>
    </source>
</reference>
<organism evidence="3 5">
    <name type="scientific">Jannaschia seohaensis</name>
    <dbReference type="NCBI Taxonomy" id="475081"/>
    <lineage>
        <taxon>Bacteria</taxon>
        <taxon>Pseudomonadati</taxon>
        <taxon>Pseudomonadota</taxon>
        <taxon>Alphaproteobacteria</taxon>
        <taxon>Rhodobacterales</taxon>
        <taxon>Roseobacteraceae</taxon>
        <taxon>Jannaschia</taxon>
    </lineage>
</organism>
<protein>
    <recommendedName>
        <fullName evidence="6">Lipoprotein</fullName>
    </recommendedName>
</protein>
<dbReference type="OrthoDB" id="8454614at2"/>
<dbReference type="PROSITE" id="PS51257">
    <property type="entry name" value="PROKAR_LIPOPROTEIN"/>
    <property type="match status" value="1"/>
</dbReference>
<evidence type="ECO:0000313" key="2">
    <source>
        <dbReference type="EMBL" id="PWJ20530.1"/>
    </source>
</evidence>
<reference evidence="5" key="1">
    <citation type="submission" date="2016-10" db="EMBL/GenBank/DDBJ databases">
        <authorList>
            <person name="Varghese N."/>
            <person name="Submissions S."/>
        </authorList>
    </citation>
    <scope>NUCLEOTIDE SEQUENCE [LARGE SCALE GENOMIC DNA]</scope>
    <source>
        <strain evidence="5">DSM 25227</strain>
    </source>
</reference>
<evidence type="ECO:0000313" key="4">
    <source>
        <dbReference type="Proteomes" id="UP000245839"/>
    </source>
</evidence>
<name>A0A2Y9AKQ0_9RHOB</name>
<evidence type="ECO:0000313" key="3">
    <source>
        <dbReference type="EMBL" id="SSA44626.1"/>
    </source>
</evidence>